<keyword evidence="5 6" id="KW-0472">Membrane</keyword>
<comment type="subcellular location">
    <subcellularLocation>
        <location evidence="1">Membrane</location>
        <topology evidence="1">Multi-pass membrane protein</topology>
    </subcellularLocation>
</comment>
<gene>
    <name evidence="7" type="ORF">N0F65_001614</name>
</gene>
<dbReference type="GO" id="GO:0016020">
    <property type="term" value="C:membrane"/>
    <property type="evidence" value="ECO:0007669"/>
    <property type="project" value="UniProtKB-SubCell"/>
</dbReference>
<dbReference type="GO" id="GO:0042910">
    <property type="term" value="F:xenobiotic transmembrane transporter activity"/>
    <property type="evidence" value="ECO:0007669"/>
    <property type="project" value="InterPro"/>
</dbReference>
<feature type="transmembrane region" description="Helical" evidence="6">
    <location>
        <begin position="170"/>
        <end position="191"/>
    </location>
</feature>
<evidence type="ECO:0000256" key="4">
    <source>
        <dbReference type="ARBA" id="ARBA00022989"/>
    </source>
</evidence>
<proteinExistence type="inferred from homology"/>
<evidence type="ECO:0000256" key="3">
    <source>
        <dbReference type="ARBA" id="ARBA00022692"/>
    </source>
</evidence>
<dbReference type="EMBL" id="DAKRPA010000049">
    <property type="protein sequence ID" value="DBA01375.1"/>
    <property type="molecule type" value="Genomic_DNA"/>
</dbReference>
<reference evidence="7" key="2">
    <citation type="journal article" date="2023" name="Microbiol Resour">
        <title>Decontamination and Annotation of the Draft Genome Sequence of the Oomycete Lagenidium giganteum ARSEF 373.</title>
        <authorList>
            <person name="Morgan W.R."/>
            <person name="Tartar A."/>
        </authorList>
    </citation>
    <scope>NUCLEOTIDE SEQUENCE</scope>
    <source>
        <strain evidence="7">ARSEF 373</strain>
    </source>
</reference>
<comment type="caution">
    <text evidence="7">The sequence shown here is derived from an EMBL/GenBank/DDBJ whole genome shotgun (WGS) entry which is preliminary data.</text>
</comment>
<accession>A0AAV2Z6J7</accession>
<organism evidence="7 8">
    <name type="scientific">Lagenidium giganteum</name>
    <dbReference type="NCBI Taxonomy" id="4803"/>
    <lineage>
        <taxon>Eukaryota</taxon>
        <taxon>Sar</taxon>
        <taxon>Stramenopiles</taxon>
        <taxon>Oomycota</taxon>
        <taxon>Peronosporomycetes</taxon>
        <taxon>Pythiales</taxon>
        <taxon>Pythiaceae</taxon>
    </lineage>
</organism>
<evidence type="ECO:0008006" key="9">
    <source>
        <dbReference type="Google" id="ProtNLM"/>
    </source>
</evidence>
<feature type="transmembrane region" description="Helical" evidence="6">
    <location>
        <begin position="609"/>
        <end position="631"/>
    </location>
</feature>
<evidence type="ECO:0000256" key="6">
    <source>
        <dbReference type="SAM" id="Phobius"/>
    </source>
</evidence>
<feature type="transmembrane region" description="Helical" evidence="6">
    <location>
        <begin position="269"/>
        <end position="294"/>
    </location>
</feature>
<evidence type="ECO:0000256" key="1">
    <source>
        <dbReference type="ARBA" id="ARBA00004141"/>
    </source>
</evidence>
<feature type="transmembrane region" description="Helical" evidence="6">
    <location>
        <begin position="92"/>
        <end position="117"/>
    </location>
</feature>
<dbReference type="AlphaFoldDB" id="A0AAV2Z6J7"/>
<protein>
    <recommendedName>
        <fullName evidence="9">Multidrug and toxin extrusion protein</fullName>
    </recommendedName>
</protein>
<feature type="transmembrane region" description="Helical" evidence="6">
    <location>
        <begin position="498"/>
        <end position="518"/>
    </location>
</feature>
<dbReference type="Pfam" id="PF01554">
    <property type="entry name" value="MatE"/>
    <property type="match status" value="3"/>
</dbReference>
<sequence length="734" mass="80986">MDPHTHEVEMKELGRPDERTTLLKQTHVIKSFNDDTVEANIGSDDILDQLPLITRTNSFTLPSSSLTEAVIVGVESEESEEEPQMYEELWKLLVLVYPVVLTYVLEYLPGLVCIVLVGHIDSPKTKEYVDAATLSTMFTNVTALAVGFGLASALDTLCSQAYGAGKLKKLGIYLQSGFIVIGACLIPIFLLNWHSGQFLVWLGQDPEVAKLAGEFSRFTVFGTPFVFLYEMVRKLLQAQNIVKPLVIFAIVSNTVNIVGGYYLTYHTSMGFYGAALARTVGYITLSFCLIPYFYWNPTYKLWWPGWRLREAVAHIRVFLHLGIPGMLMMAMEWWAYELLALMAGLLPDGVVAVSAHAVCMNVASSLYMVFLGISVAGNIRVGNCLGANKPRKAKMIARLTMSVVVITTCIVSALLFFFRFEIPKILINDPVSIQRAAETLLVLVPYENLDAINCVLQGIFRGAGRQHIAAKSNAIAFYVVGIPLAALLAFKGHLGVEGLWIGFGSGMATAFLVCLFILMRSSWEQMALEAQALSNARCGQQARLHPPTHIQIDAMAKQTQLEEVLAPRETTPLLPLRAGECEDAMLVSKEILLEEDPVAFREFVCLLDLMYPVVFTSMLEFLPGFTCVVLTGHLDSPDVKEYLDAATLSTMFANITSFSIGFGLSSALDTLCSQAYGAKRYGKIGIYFQSGLIVIGSCLVPIFFLNWYSGAILLALGQNERVAMLAQEFSRYLL</sequence>
<dbReference type="GO" id="GO:1990961">
    <property type="term" value="P:xenobiotic detoxification by transmembrane export across the plasma membrane"/>
    <property type="evidence" value="ECO:0007669"/>
    <property type="project" value="InterPro"/>
</dbReference>
<feature type="transmembrane region" description="Helical" evidence="6">
    <location>
        <begin position="355"/>
        <end position="379"/>
    </location>
</feature>
<feature type="transmembrane region" description="Helical" evidence="6">
    <location>
        <begin position="651"/>
        <end position="672"/>
    </location>
</feature>
<evidence type="ECO:0000256" key="2">
    <source>
        <dbReference type="ARBA" id="ARBA00010199"/>
    </source>
</evidence>
<keyword evidence="4 6" id="KW-1133">Transmembrane helix</keyword>
<dbReference type="PANTHER" id="PTHR11206">
    <property type="entry name" value="MULTIDRUG RESISTANCE PROTEIN"/>
    <property type="match status" value="1"/>
</dbReference>
<dbReference type="GO" id="GO:0015297">
    <property type="term" value="F:antiporter activity"/>
    <property type="evidence" value="ECO:0007669"/>
    <property type="project" value="InterPro"/>
</dbReference>
<keyword evidence="3 6" id="KW-0812">Transmembrane</keyword>
<feature type="transmembrane region" description="Helical" evidence="6">
    <location>
        <begin position="315"/>
        <end position="335"/>
    </location>
</feature>
<keyword evidence="8" id="KW-1185">Reference proteome</keyword>
<dbReference type="NCBIfam" id="TIGR00797">
    <property type="entry name" value="matE"/>
    <property type="match status" value="1"/>
</dbReference>
<feature type="transmembrane region" description="Helical" evidence="6">
    <location>
        <begin position="211"/>
        <end position="229"/>
    </location>
</feature>
<evidence type="ECO:0000313" key="7">
    <source>
        <dbReference type="EMBL" id="DBA01375.1"/>
    </source>
</evidence>
<dbReference type="InterPro" id="IPR002528">
    <property type="entry name" value="MATE_fam"/>
</dbReference>
<dbReference type="InterPro" id="IPR045069">
    <property type="entry name" value="MATE_euk"/>
</dbReference>
<comment type="similarity">
    <text evidence="2">Belongs to the multi antimicrobial extrusion (MATE) (TC 2.A.66.1) family.</text>
</comment>
<evidence type="ECO:0000256" key="5">
    <source>
        <dbReference type="ARBA" id="ARBA00023136"/>
    </source>
</evidence>
<dbReference type="CDD" id="cd13132">
    <property type="entry name" value="MATE_eukaryotic"/>
    <property type="match status" value="1"/>
</dbReference>
<feature type="transmembrane region" description="Helical" evidence="6">
    <location>
        <begin position="399"/>
        <end position="420"/>
    </location>
</feature>
<evidence type="ECO:0000313" key="8">
    <source>
        <dbReference type="Proteomes" id="UP001146120"/>
    </source>
</evidence>
<feature type="transmembrane region" description="Helical" evidence="6">
    <location>
        <begin position="684"/>
        <end position="708"/>
    </location>
</feature>
<name>A0AAV2Z6J7_9STRA</name>
<reference evidence="7" key="1">
    <citation type="submission" date="2022-11" db="EMBL/GenBank/DDBJ databases">
        <authorList>
            <person name="Morgan W.R."/>
            <person name="Tartar A."/>
        </authorList>
    </citation>
    <scope>NUCLEOTIDE SEQUENCE</scope>
    <source>
        <strain evidence="7">ARSEF 373</strain>
    </source>
</reference>
<feature type="transmembrane region" description="Helical" evidence="6">
    <location>
        <begin position="241"/>
        <end position="263"/>
    </location>
</feature>
<dbReference type="Proteomes" id="UP001146120">
    <property type="component" value="Unassembled WGS sequence"/>
</dbReference>
<feature type="transmembrane region" description="Helical" evidence="6">
    <location>
        <begin position="137"/>
        <end position="158"/>
    </location>
</feature>